<reference evidence="2" key="1">
    <citation type="journal article" date="2017" name="bioRxiv">
        <title>Comparative analysis of the genomes of Stylophora pistillata and Acropora digitifera provides evidence for extensive differences between species of corals.</title>
        <authorList>
            <person name="Voolstra C.R."/>
            <person name="Li Y."/>
            <person name="Liew Y.J."/>
            <person name="Baumgarten S."/>
            <person name="Zoccola D."/>
            <person name="Flot J.-F."/>
            <person name="Tambutte S."/>
            <person name="Allemand D."/>
            <person name="Aranda M."/>
        </authorList>
    </citation>
    <scope>NUCLEOTIDE SEQUENCE [LARGE SCALE GENOMIC DNA]</scope>
</reference>
<proteinExistence type="predicted"/>
<comment type="caution">
    <text evidence="1">The sequence shown here is derived from an EMBL/GenBank/DDBJ whole genome shotgun (WGS) entry which is preliminary data.</text>
</comment>
<gene>
    <name evidence="1" type="ORF">AWC38_SpisGene251</name>
</gene>
<protein>
    <submittedName>
        <fullName evidence="1">Uncharacterized protein</fullName>
    </submittedName>
</protein>
<dbReference type="EMBL" id="LSMT01000002">
    <property type="protein sequence ID" value="PFX34824.1"/>
    <property type="molecule type" value="Genomic_DNA"/>
</dbReference>
<name>A0A2B4SVX5_STYPI</name>
<accession>A0A2B4SVX5</accession>
<dbReference type="Proteomes" id="UP000225706">
    <property type="component" value="Unassembled WGS sequence"/>
</dbReference>
<sequence>MGATISYALGAEDEHGKKYLESYLVLLKQEVERLRATLSDQDALLGDGKVKKVVETSRATTIDKGGVVSMDVDFGQITDDDHG</sequence>
<evidence type="ECO:0000313" key="1">
    <source>
        <dbReference type="EMBL" id="PFX34824.1"/>
    </source>
</evidence>
<evidence type="ECO:0000313" key="2">
    <source>
        <dbReference type="Proteomes" id="UP000225706"/>
    </source>
</evidence>
<dbReference type="AlphaFoldDB" id="A0A2B4SVX5"/>
<keyword evidence="2" id="KW-1185">Reference proteome</keyword>
<organism evidence="1 2">
    <name type="scientific">Stylophora pistillata</name>
    <name type="common">Smooth cauliflower coral</name>
    <dbReference type="NCBI Taxonomy" id="50429"/>
    <lineage>
        <taxon>Eukaryota</taxon>
        <taxon>Metazoa</taxon>
        <taxon>Cnidaria</taxon>
        <taxon>Anthozoa</taxon>
        <taxon>Hexacorallia</taxon>
        <taxon>Scleractinia</taxon>
        <taxon>Astrocoeniina</taxon>
        <taxon>Pocilloporidae</taxon>
        <taxon>Stylophora</taxon>
    </lineage>
</organism>